<dbReference type="AlphaFoldDB" id="A0A0F9BQS7"/>
<dbReference type="Pfam" id="PF04932">
    <property type="entry name" value="Wzy_C"/>
    <property type="match status" value="1"/>
</dbReference>
<protein>
    <recommendedName>
        <fullName evidence="6">O-antigen ligase-related domain-containing protein</fullName>
    </recommendedName>
</protein>
<evidence type="ECO:0000256" key="4">
    <source>
        <dbReference type="ARBA" id="ARBA00023136"/>
    </source>
</evidence>
<feature type="transmembrane region" description="Helical" evidence="5">
    <location>
        <begin position="78"/>
        <end position="103"/>
    </location>
</feature>
<feature type="transmembrane region" description="Helical" evidence="5">
    <location>
        <begin position="110"/>
        <end position="129"/>
    </location>
</feature>
<comment type="subcellular location">
    <subcellularLocation>
        <location evidence="1">Membrane</location>
        <topology evidence="1">Multi-pass membrane protein</topology>
    </subcellularLocation>
</comment>
<dbReference type="InterPro" id="IPR051533">
    <property type="entry name" value="WaaL-like"/>
</dbReference>
<evidence type="ECO:0000259" key="6">
    <source>
        <dbReference type="Pfam" id="PF04932"/>
    </source>
</evidence>
<name>A0A0F9BQS7_9ZZZZ</name>
<dbReference type="GO" id="GO:0016020">
    <property type="term" value="C:membrane"/>
    <property type="evidence" value="ECO:0007669"/>
    <property type="project" value="UniProtKB-SubCell"/>
</dbReference>
<evidence type="ECO:0000256" key="3">
    <source>
        <dbReference type="ARBA" id="ARBA00022989"/>
    </source>
</evidence>
<keyword evidence="4 5" id="KW-0472">Membrane</keyword>
<accession>A0A0F9BQS7</accession>
<dbReference type="PANTHER" id="PTHR37422">
    <property type="entry name" value="TEICHURONIC ACID BIOSYNTHESIS PROTEIN TUAE"/>
    <property type="match status" value="1"/>
</dbReference>
<evidence type="ECO:0000256" key="2">
    <source>
        <dbReference type="ARBA" id="ARBA00022692"/>
    </source>
</evidence>
<comment type="caution">
    <text evidence="7">The sequence shown here is derived from an EMBL/GenBank/DDBJ whole genome shotgun (WGS) entry which is preliminary data.</text>
</comment>
<dbReference type="InterPro" id="IPR007016">
    <property type="entry name" value="O-antigen_ligase-rel_domated"/>
</dbReference>
<evidence type="ECO:0000256" key="5">
    <source>
        <dbReference type="SAM" id="Phobius"/>
    </source>
</evidence>
<evidence type="ECO:0000313" key="7">
    <source>
        <dbReference type="EMBL" id="KKL16197.1"/>
    </source>
</evidence>
<evidence type="ECO:0000256" key="1">
    <source>
        <dbReference type="ARBA" id="ARBA00004141"/>
    </source>
</evidence>
<keyword evidence="3 5" id="KW-1133">Transmembrane helix</keyword>
<proteinExistence type="predicted"/>
<feature type="transmembrane region" description="Helical" evidence="5">
    <location>
        <begin position="135"/>
        <end position="154"/>
    </location>
</feature>
<reference evidence="7" key="1">
    <citation type="journal article" date="2015" name="Nature">
        <title>Complex archaea that bridge the gap between prokaryotes and eukaryotes.</title>
        <authorList>
            <person name="Spang A."/>
            <person name="Saw J.H."/>
            <person name="Jorgensen S.L."/>
            <person name="Zaremba-Niedzwiedzka K."/>
            <person name="Martijn J."/>
            <person name="Lind A.E."/>
            <person name="van Eijk R."/>
            <person name="Schleper C."/>
            <person name="Guy L."/>
            <person name="Ettema T.J."/>
        </authorList>
    </citation>
    <scope>NUCLEOTIDE SEQUENCE</scope>
</reference>
<sequence>GVIGSKQLIERGFLGSSFQSKDASLMNKQSDFIRESLKNVSINMIKKHPYFGVGFRNFLIKRNEYSKIPVQRAYVHNIYLLIAAETGLISLLIFLMLIFFTIYETFRYSLNPISITSICIILSFMLIGFFDHYPIASNFGRMVILSFLSLLNYFNELNKPFSYSQKASLYQ</sequence>
<keyword evidence="2 5" id="KW-0812">Transmembrane</keyword>
<gene>
    <name evidence="7" type="ORF">LCGC14_2498030</name>
</gene>
<dbReference type="EMBL" id="LAZR01039763">
    <property type="protein sequence ID" value="KKL16197.1"/>
    <property type="molecule type" value="Genomic_DNA"/>
</dbReference>
<feature type="domain" description="O-antigen ligase-related" evidence="6">
    <location>
        <begin position="33"/>
        <end position="95"/>
    </location>
</feature>
<organism evidence="7">
    <name type="scientific">marine sediment metagenome</name>
    <dbReference type="NCBI Taxonomy" id="412755"/>
    <lineage>
        <taxon>unclassified sequences</taxon>
        <taxon>metagenomes</taxon>
        <taxon>ecological metagenomes</taxon>
    </lineage>
</organism>
<feature type="non-terminal residue" evidence="7">
    <location>
        <position position="1"/>
    </location>
</feature>
<dbReference type="PANTHER" id="PTHR37422:SF21">
    <property type="entry name" value="EXOQ-LIKE PROTEIN"/>
    <property type="match status" value="1"/>
</dbReference>